<evidence type="ECO:0000313" key="2">
    <source>
        <dbReference type="EMBL" id="RAY17167.1"/>
    </source>
</evidence>
<accession>A0A365HDK9</accession>
<feature type="compositionally biased region" description="Basic and acidic residues" evidence="1">
    <location>
        <begin position="1"/>
        <end position="21"/>
    </location>
</feature>
<reference evidence="2 3" key="1">
    <citation type="submission" date="2018-06" db="EMBL/GenBank/DDBJ databases">
        <title>Actinomadura craniellae sp. nov. isolated from marine sponge Craniella sp.</title>
        <authorList>
            <person name="Li L."/>
            <person name="Xu Q.H."/>
            <person name="Lin H.W."/>
            <person name="Lu Y.H."/>
        </authorList>
    </citation>
    <scope>NUCLEOTIDE SEQUENCE [LARGE SCALE GENOMIC DNA]</scope>
    <source>
        <strain evidence="2 3">LHW63021</strain>
    </source>
</reference>
<name>A0A365HDK9_9ACTN</name>
<dbReference type="AlphaFoldDB" id="A0A365HDK9"/>
<gene>
    <name evidence="2" type="ORF">DPM19_03170</name>
</gene>
<dbReference type="OrthoDB" id="3544016at2"/>
<dbReference type="Proteomes" id="UP000251891">
    <property type="component" value="Unassembled WGS sequence"/>
</dbReference>
<protein>
    <submittedName>
        <fullName evidence="2">Uncharacterized protein</fullName>
    </submittedName>
</protein>
<dbReference type="EMBL" id="QLYX01000001">
    <property type="protein sequence ID" value="RAY17167.1"/>
    <property type="molecule type" value="Genomic_DNA"/>
</dbReference>
<organism evidence="2 3">
    <name type="scientific">Actinomadura craniellae</name>
    <dbReference type="NCBI Taxonomy" id="2231787"/>
    <lineage>
        <taxon>Bacteria</taxon>
        <taxon>Bacillati</taxon>
        <taxon>Actinomycetota</taxon>
        <taxon>Actinomycetes</taxon>
        <taxon>Streptosporangiales</taxon>
        <taxon>Thermomonosporaceae</taxon>
        <taxon>Actinomadura</taxon>
    </lineage>
</organism>
<comment type="caution">
    <text evidence="2">The sequence shown here is derived from an EMBL/GenBank/DDBJ whole genome shotgun (WGS) entry which is preliminary data.</text>
</comment>
<evidence type="ECO:0000313" key="3">
    <source>
        <dbReference type="Proteomes" id="UP000251891"/>
    </source>
</evidence>
<proteinExistence type="predicted"/>
<keyword evidence="3" id="KW-1185">Reference proteome</keyword>
<evidence type="ECO:0000256" key="1">
    <source>
        <dbReference type="SAM" id="MobiDB-lite"/>
    </source>
</evidence>
<sequence>MTETGKHGNDDVRSLADRRAEAGAPQEDDADIGAEHTPGPTDPPNAEPDAPGGEDDGYAPQTRV</sequence>
<feature type="region of interest" description="Disordered" evidence="1">
    <location>
        <begin position="1"/>
        <end position="64"/>
    </location>
</feature>